<comment type="caution">
    <text evidence="4">The sequence shown here is derived from an EMBL/GenBank/DDBJ whole genome shotgun (WGS) entry which is preliminary data.</text>
</comment>
<dbReference type="PANTHER" id="PTHR47139">
    <property type="entry name" value="TUMOR NECROSIS FACTOR RECEPTOR SUPERFAMILY MEMBER 9"/>
    <property type="match status" value="1"/>
</dbReference>
<dbReference type="PROSITE" id="PS50050">
    <property type="entry name" value="TNFR_NGFR_2"/>
    <property type="match status" value="1"/>
</dbReference>
<feature type="signal peptide" evidence="2">
    <location>
        <begin position="1"/>
        <end position="20"/>
    </location>
</feature>
<feature type="chain" id="PRO_5042929100" description="TNFR-Cys domain-containing protein" evidence="2">
    <location>
        <begin position="21"/>
        <end position="250"/>
    </location>
</feature>
<evidence type="ECO:0000256" key="1">
    <source>
        <dbReference type="PROSITE-ProRule" id="PRU00206"/>
    </source>
</evidence>
<evidence type="ECO:0000313" key="5">
    <source>
        <dbReference type="Proteomes" id="UP001321473"/>
    </source>
</evidence>
<dbReference type="Gene3D" id="2.10.50.10">
    <property type="entry name" value="Tumor Necrosis Factor Receptor, subunit A, domain 2"/>
    <property type="match status" value="2"/>
</dbReference>
<sequence length="250" mass="27399">MSATASVLLLIAVTVTSVLAGSHRRHGHGLGCRRCAPGTAVLRPCGHGLDTECSPCRPGQFQPHHSYRRHCLPCSRCGRGLFEAHACTATRDAVCDSCHTLVPGPHSADFYAKCSNDTIYAVAPTSSEEDEDLWEEGGEPGGAMLVKDELTHMRHDEDRPLALEQQEAATVAPPWSRPWFPSACWPDCFSRWCSAGGGRTVPRSRPFLTGVNRATLWCPSRRQRARLLCEVVTHVAFRRGRGDNRLTATN</sequence>
<keyword evidence="2" id="KW-0732">Signal</keyword>
<evidence type="ECO:0000259" key="3">
    <source>
        <dbReference type="PROSITE" id="PS50050"/>
    </source>
</evidence>
<feature type="disulfide bond" evidence="1">
    <location>
        <begin position="77"/>
        <end position="95"/>
    </location>
</feature>
<keyword evidence="1" id="KW-1015">Disulfide bond</keyword>
<dbReference type="GO" id="GO:0038023">
    <property type="term" value="F:signaling receptor activity"/>
    <property type="evidence" value="ECO:0007669"/>
    <property type="project" value="TreeGrafter"/>
</dbReference>
<dbReference type="EMBL" id="JARKHS020025894">
    <property type="protein sequence ID" value="KAK8766894.1"/>
    <property type="molecule type" value="Genomic_DNA"/>
</dbReference>
<name>A0AAQ4DWQ4_AMBAM</name>
<gene>
    <name evidence="4" type="ORF">V5799_006315</name>
</gene>
<dbReference type="AlphaFoldDB" id="A0AAQ4DWQ4"/>
<dbReference type="SUPFAM" id="SSF57586">
    <property type="entry name" value="TNF receptor-like"/>
    <property type="match status" value="1"/>
</dbReference>
<feature type="disulfide bond" evidence="1">
    <location>
        <begin position="74"/>
        <end position="87"/>
    </location>
</feature>
<dbReference type="Pfam" id="PF00020">
    <property type="entry name" value="TNFR_c6"/>
    <property type="match status" value="1"/>
</dbReference>
<feature type="domain" description="TNFR-Cys" evidence="3">
    <location>
        <begin position="55"/>
        <end position="95"/>
    </location>
</feature>
<reference evidence="4 5" key="1">
    <citation type="journal article" date="2023" name="Arcadia Sci">
        <title>De novo assembly of a long-read Amblyomma americanum tick genome.</title>
        <authorList>
            <person name="Chou S."/>
            <person name="Poskanzer K.E."/>
            <person name="Rollins M."/>
            <person name="Thuy-Boun P.S."/>
        </authorList>
    </citation>
    <scope>NUCLEOTIDE SEQUENCE [LARGE SCALE GENOMIC DNA]</scope>
    <source>
        <strain evidence="4">F_SG_1</strain>
        <tissue evidence="4">Salivary glands</tissue>
    </source>
</reference>
<accession>A0AAQ4DWQ4</accession>
<feature type="repeat" description="TNFR-Cys" evidence="1">
    <location>
        <begin position="55"/>
        <end position="95"/>
    </location>
</feature>
<dbReference type="PANTHER" id="PTHR47139:SF1">
    <property type="entry name" value="TUMOR NECROSIS FACTOR RECEPTOR SUPERFAMILY MEMBER 9"/>
    <property type="match status" value="1"/>
</dbReference>
<dbReference type="Proteomes" id="UP001321473">
    <property type="component" value="Unassembled WGS sequence"/>
</dbReference>
<dbReference type="SMART" id="SM00208">
    <property type="entry name" value="TNFR"/>
    <property type="match status" value="2"/>
</dbReference>
<keyword evidence="5" id="KW-1185">Reference proteome</keyword>
<feature type="disulfide bond" evidence="1">
    <location>
        <begin position="56"/>
        <end position="71"/>
    </location>
</feature>
<dbReference type="InterPro" id="IPR001368">
    <property type="entry name" value="TNFR/NGFR_Cys_rich_reg"/>
</dbReference>
<organism evidence="4 5">
    <name type="scientific">Amblyomma americanum</name>
    <name type="common">Lone star tick</name>
    <dbReference type="NCBI Taxonomy" id="6943"/>
    <lineage>
        <taxon>Eukaryota</taxon>
        <taxon>Metazoa</taxon>
        <taxon>Ecdysozoa</taxon>
        <taxon>Arthropoda</taxon>
        <taxon>Chelicerata</taxon>
        <taxon>Arachnida</taxon>
        <taxon>Acari</taxon>
        <taxon>Parasitiformes</taxon>
        <taxon>Ixodida</taxon>
        <taxon>Ixodoidea</taxon>
        <taxon>Ixodidae</taxon>
        <taxon>Amblyomminae</taxon>
        <taxon>Amblyomma</taxon>
    </lineage>
</organism>
<dbReference type="CDD" id="cd00185">
    <property type="entry name" value="TNFRSF"/>
    <property type="match status" value="1"/>
</dbReference>
<proteinExistence type="predicted"/>
<evidence type="ECO:0000256" key="2">
    <source>
        <dbReference type="SAM" id="SignalP"/>
    </source>
</evidence>
<dbReference type="GO" id="GO:0042127">
    <property type="term" value="P:regulation of cell population proliferation"/>
    <property type="evidence" value="ECO:0007669"/>
    <property type="project" value="TreeGrafter"/>
</dbReference>
<dbReference type="PROSITE" id="PS00652">
    <property type="entry name" value="TNFR_NGFR_1"/>
    <property type="match status" value="1"/>
</dbReference>
<evidence type="ECO:0000313" key="4">
    <source>
        <dbReference type="EMBL" id="KAK8766894.1"/>
    </source>
</evidence>
<protein>
    <recommendedName>
        <fullName evidence="3">TNFR-Cys domain-containing protein</fullName>
    </recommendedName>
</protein>